<dbReference type="Ensembl" id="ENSSFAT00005054796.1">
    <property type="protein sequence ID" value="ENSSFAP00005053126.1"/>
    <property type="gene ID" value="ENSSFAG00005025081.1"/>
</dbReference>
<evidence type="ECO:0000259" key="2">
    <source>
        <dbReference type="Pfam" id="PF10212"/>
    </source>
</evidence>
<keyword evidence="1" id="KW-0175">Coiled coil</keyword>
<dbReference type="Proteomes" id="UP000472267">
    <property type="component" value="Chromosome 13"/>
</dbReference>
<dbReference type="PANTHER" id="PTHR21448:SF0">
    <property type="entry name" value="PROTEIN PHOSPHATASE 1 REGULATORY SUBUNIT 21"/>
    <property type="match status" value="1"/>
</dbReference>
<dbReference type="InterPro" id="IPR040024">
    <property type="entry name" value="PPP1R21"/>
</dbReference>
<evidence type="ECO:0000313" key="4">
    <source>
        <dbReference type="Ensembl" id="ENSSFAP00005053126.1"/>
    </source>
</evidence>
<reference evidence="4" key="3">
    <citation type="submission" date="2025-09" db="UniProtKB">
        <authorList>
            <consortium name="Ensembl"/>
        </authorList>
    </citation>
    <scope>IDENTIFICATION</scope>
</reference>
<protein>
    <recommendedName>
        <fullName evidence="6">Protein phosphatase 1 regulatory subunit 21 C-terminal domain-containing protein</fullName>
    </recommendedName>
</protein>
<accession>A0A672JFZ3</accession>
<gene>
    <name evidence="4" type="primary">ppp1r21</name>
</gene>
<proteinExistence type="predicted"/>
<reference evidence="4" key="1">
    <citation type="submission" date="2019-06" db="EMBL/GenBank/DDBJ databases">
        <authorList>
            <consortium name="Wellcome Sanger Institute Data Sharing"/>
        </authorList>
    </citation>
    <scope>NUCLEOTIDE SEQUENCE [LARGE SCALE GENOMIC DNA]</scope>
</reference>
<dbReference type="InterPro" id="IPR019348">
    <property type="entry name" value="PPP1R21_six_helix"/>
</dbReference>
<organism evidence="4 5">
    <name type="scientific">Salarias fasciatus</name>
    <name type="common">Jewelled blenny</name>
    <name type="synonym">Blennius fasciatus</name>
    <dbReference type="NCBI Taxonomy" id="181472"/>
    <lineage>
        <taxon>Eukaryota</taxon>
        <taxon>Metazoa</taxon>
        <taxon>Chordata</taxon>
        <taxon>Craniata</taxon>
        <taxon>Vertebrata</taxon>
        <taxon>Euteleostomi</taxon>
        <taxon>Actinopterygii</taxon>
        <taxon>Neopterygii</taxon>
        <taxon>Teleostei</taxon>
        <taxon>Neoteleostei</taxon>
        <taxon>Acanthomorphata</taxon>
        <taxon>Ovalentaria</taxon>
        <taxon>Blenniimorphae</taxon>
        <taxon>Blenniiformes</taxon>
        <taxon>Blennioidei</taxon>
        <taxon>Blenniidae</taxon>
        <taxon>Salariinae</taxon>
        <taxon>Salarias</taxon>
    </lineage>
</organism>
<reference evidence="4" key="2">
    <citation type="submission" date="2025-08" db="UniProtKB">
        <authorList>
            <consortium name="Ensembl"/>
        </authorList>
    </citation>
    <scope>IDENTIFICATION</scope>
</reference>
<dbReference type="PANTHER" id="PTHR21448">
    <property type="entry name" value="SMOOTH MUSCLE MYOSIN HEAVY CHAIN-RELATED"/>
    <property type="match status" value="1"/>
</dbReference>
<evidence type="ECO:0000259" key="3">
    <source>
        <dbReference type="Pfam" id="PF21636"/>
    </source>
</evidence>
<name>A0A672JFZ3_SALFA</name>
<dbReference type="Pfam" id="PF21636">
    <property type="entry name" value="PPP1R21_C"/>
    <property type="match status" value="1"/>
</dbReference>
<dbReference type="AlphaFoldDB" id="A0A672JFZ3"/>
<feature type="domain" description="Protein phosphatase 1 regulatory subunit 21 six-helix bundle" evidence="2">
    <location>
        <begin position="70"/>
        <end position="320"/>
    </location>
</feature>
<keyword evidence="5" id="KW-1185">Reference proteome</keyword>
<sequence>METIERLQSDKARLEVKAQALEREAKECRMRTEECQQQLRRCQSELSRQVKQSSSVIQEKVPFNDTSEDVAGQALSFIQDLVAALLNFHSYTEQRVHIYPLDSSIEPISPLNQKFSQYLHENAAYVRPLEDSFLQLYQSITEDTVTVLETVVKLKSFADHFSSYTSFLLKILPYQLRSLEEESEAPLCTAALTVKNQELKSDMKRVTSVFQKLQSYINLLALPSVRQDAMPQSSISAVFTQLSAGLHSLHDAIKEMSKHYNQKASIEQELPTVTQKLSTTTECLLGSLGSLTSSTGKIATFFSNNLDFFTSSGYCPRGSTVALNPLQAESMLANKKKASAYISVRPPSVPYREALANRRILTSSTESREGLTQQVQQSQEKIARLEQEKEHWLLEAQLGKVRLEKENQRIADLEAQLAATLAGSPHLQTAAASSLTQSHEEVGDEESREQLIKTHYMARVGELTTQLQISDSKAVHFHSECRALAKRLTIAEKSRETLSDEVKQANKNITRLQDELATTKRSYEDQLSMMSDHLCSMNETLSKQREEIDTLKLGACFRAHVLMPACTQMAARRESAGLNMLVISRW</sequence>
<dbReference type="GO" id="GO:0005769">
    <property type="term" value="C:early endosome"/>
    <property type="evidence" value="ECO:0007669"/>
    <property type="project" value="TreeGrafter"/>
</dbReference>
<evidence type="ECO:0000313" key="5">
    <source>
        <dbReference type="Proteomes" id="UP000472267"/>
    </source>
</evidence>
<dbReference type="InterPro" id="IPR049372">
    <property type="entry name" value="PPP1R21_C"/>
</dbReference>
<evidence type="ECO:0000256" key="1">
    <source>
        <dbReference type="SAM" id="Coils"/>
    </source>
</evidence>
<feature type="coiled-coil region" evidence="1">
    <location>
        <begin position="488"/>
        <end position="522"/>
    </location>
</feature>
<evidence type="ECO:0008006" key="6">
    <source>
        <dbReference type="Google" id="ProtNLM"/>
    </source>
</evidence>
<feature type="coiled-coil region" evidence="1">
    <location>
        <begin position="4"/>
        <end position="38"/>
    </location>
</feature>
<feature type="domain" description="Protein phosphatase 1 regulatory subunit 21 C-terminal" evidence="3">
    <location>
        <begin position="433"/>
        <end position="554"/>
    </location>
</feature>
<dbReference type="GO" id="GO:0016020">
    <property type="term" value="C:membrane"/>
    <property type="evidence" value="ECO:0007669"/>
    <property type="project" value="TreeGrafter"/>
</dbReference>
<feature type="coiled-coil region" evidence="1">
    <location>
        <begin position="368"/>
        <end position="423"/>
    </location>
</feature>
<dbReference type="Pfam" id="PF10212">
    <property type="entry name" value="PPP1R21_helical"/>
    <property type="match status" value="1"/>
</dbReference>